<dbReference type="AlphaFoldDB" id="A0AA88ADU9"/>
<evidence type="ECO:0000313" key="2">
    <source>
        <dbReference type="EMBL" id="GMN50734.1"/>
    </source>
</evidence>
<sequence>MVPKKRELEMGVGTRIENMTDSQGRGQDSDLNAYPLPMRSLNYCTCAYFFLLYPEDSFHWHCDYRYIANRKSIPKLERWERR</sequence>
<reference evidence="2" key="1">
    <citation type="submission" date="2023-07" db="EMBL/GenBank/DDBJ databases">
        <title>draft genome sequence of fig (Ficus carica).</title>
        <authorList>
            <person name="Takahashi T."/>
            <person name="Nishimura K."/>
        </authorList>
    </citation>
    <scope>NUCLEOTIDE SEQUENCE</scope>
</reference>
<evidence type="ECO:0000256" key="1">
    <source>
        <dbReference type="SAM" id="MobiDB-lite"/>
    </source>
</evidence>
<protein>
    <submittedName>
        <fullName evidence="2">Uncharacterized protein</fullName>
    </submittedName>
</protein>
<comment type="caution">
    <text evidence="2">The sequence shown here is derived from an EMBL/GenBank/DDBJ whole genome shotgun (WGS) entry which is preliminary data.</text>
</comment>
<proteinExistence type="predicted"/>
<accession>A0AA88ADU9</accession>
<evidence type="ECO:0000313" key="3">
    <source>
        <dbReference type="Proteomes" id="UP001187192"/>
    </source>
</evidence>
<feature type="compositionally biased region" description="Polar residues" evidence="1">
    <location>
        <begin position="17"/>
        <end position="28"/>
    </location>
</feature>
<name>A0AA88ADU9_FICCA</name>
<dbReference type="EMBL" id="BTGU01000035">
    <property type="protein sequence ID" value="GMN50734.1"/>
    <property type="molecule type" value="Genomic_DNA"/>
</dbReference>
<feature type="region of interest" description="Disordered" evidence="1">
    <location>
        <begin position="1"/>
        <end position="28"/>
    </location>
</feature>
<keyword evidence="3" id="KW-1185">Reference proteome</keyword>
<organism evidence="2 3">
    <name type="scientific">Ficus carica</name>
    <name type="common">Common fig</name>
    <dbReference type="NCBI Taxonomy" id="3494"/>
    <lineage>
        <taxon>Eukaryota</taxon>
        <taxon>Viridiplantae</taxon>
        <taxon>Streptophyta</taxon>
        <taxon>Embryophyta</taxon>
        <taxon>Tracheophyta</taxon>
        <taxon>Spermatophyta</taxon>
        <taxon>Magnoliopsida</taxon>
        <taxon>eudicotyledons</taxon>
        <taxon>Gunneridae</taxon>
        <taxon>Pentapetalae</taxon>
        <taxon>rosids</taxon>
        <taxon>fabids</taxon>
        <taxon>Rosales</taxon>
        <taxon>Moraceae</taxon>
        <taxon>Ficeae</taxon>
        <taxon>Ficus</taxon>
    </lineage>
</organism>
<dbReference type="Proteomes" id="UP001187192">
    <property type="component" value="Unassembled WGS sequence"/>
</dbReference>
<gene>
    <name evidence="2" type="ORF">TIFTF001_019908</name>
</gene>